<evidence type="ECO:0000259" key="9">
    <source>
        <dbReference type="Pfam" id="PF24856"/>
    </source>
</evidence>
<feature type="binding site" evidence="6">
    <location>
        <position position="333"/>
    </location>
    <ligand>
        <name>Mn(2+)</name>
        <dbReference type="ChEBI" id="CHEBI:29035"/>
    </ligand>
</feature>
<comment type="caution">
    <text evidence="10">The sequence shown here is derived from an EMBL/GenBank/DDBJ whole genome shotgun (WGS) entry which is preliminary data.</text>
</comment>
<dbReference type="PIRSF" id="PIRSF001478">
    <property type="entry name" value="L-ara_isomerase"/>
    <property type="match status" value="1"/>
</dbReference>
<evidence type="ECO:0000256" key="4">
    <source>
        <dbReference type="ARBA" id="ARBA00023235"/>
    </source>
</evidence>
<comment type="catalytic activity">
    <reaction evidence="6">
        <text>beta-L-arabinopyranose = L-ribulose</text>
        <dbReference type="Rhea" id="RHEA:14821"/>
        <dbReference type="ChEBI" id="CHEBI:16880"/>
        <dbReference type="ChEBI" id="CHEBI:40886"/>
        <dbReference type="EC" id="5.3.1.4"/>
    </reaction>
</comment>
<evidence type="ECO:0000256" key="1">
    <source>
        <dbReference type="ARBA" id="ARBA00022723"/>
    </source>
</evidence>
<dbReference type="InterPro" id="IPR038583">
    <property type="entry name" value="AraA_N_sf"/>
</dbReference>
<dbReference type="Pfam" id="PF11762">
    <property type="entry name" value="Arabinose_Iso_C"/>
    <property type="match status" value="1"/>
</dbReference>
<evidence type="ECO:0000313" key="10">
    <source>
        <dbReference type="EMBL" id="NIK88384.1"/>
    </source>
</evidence>
<dbReference type="UniPathway" id="UPA00145">
    <property type="reaction ID" value="UER00565"/>
</dbReference>
<keyword evidence="2 6" id="KW-0054">Arabinose catabolism</keyword>
<dbReference type="AlphaFoldDB" id="A0A846MXR5"/>
<keyword evidence="4 6" id="KW-0413">Isomerase</keyword>
<dbReference type="PANTHER" id="PTHR38464:SF1">
    <property type="entry name" value="L-ARABINOSE ISOMERASE"/>
    <property type="match status" value="1"/>
</dbReference>
<comment type="function">
    <text evidence="6">Catalyzes the conversion of L-arabinose to L-ribulose.</text>
</comment>
<feature type="binding site" evidence="6">
    <location>
        <position position="350"/>
    </location>
    <ligand>
        <name>Mn(2+)</name>
        <dbReference type="ChEBI" id="CHEBI:29035"/>
    </ligand>
</feature>
<dbReference type="SUPFAM" id="SSF50443">
    <property type="entry name" value="FucI/AraA C-terminal domain-like"/>
    <property type="match status" value="1"/>
</dbReference>
<dbReference type="HAMAP" id="MF_00519">
    <property type="entry name" value="Arabinose_Isome"/>
    <property type="match status" value="1"/>
</dbReference>
<dbReference type="InterPro" id="IPR004216">
    <property type="entry name" value="Fuc/Ara_isomerase_C"/>
</dbReference>
<gene>
    <name evidence="6" type="primary">araA</name>
    <name evidence="10" type="ORF">FHS83_001702</name>
</gene>
<keyword evidence="1 6" id="KW-0479">Metal-binding</keyword>
<evidence type="ECO:0000313" key="11">
    <source>
        <dbReference type="Proteomes" id="UP000570514"/>
    </source>
</evidence>
<dbReference type="GO" id="GO:0030145">
    <property type="term" value="F:manganese ion binding"/>
    <property type="evidence" value="ECO:0007669"/>
    <property type="project" value="UniProtKB-UniRule"/>
</dbReference>
<feature type="domain" description="L-arabinose isomerase central" evidence="9">
    <location>
        <begin position="177"/>
        <end position="324"/>
    </location>
</feature>
<name>A0A846MXR5_9PROT</name>
<keyword evidence="5 6" id="KW-0119">Carbohydrate metabolism</keyword>
<dbReference type="Pfam" id="PF02610">
    <property type="entry name" value="AraA_N"/>
    <property type="match status" value="1"/>
</dbReference>
<feature type="domain" description="L-arabinose isomerase C-terminal" evidence="8">
    <location>
        <begin position="328"/>
        <end position="471"/>
    </location>
</feature>
<dbReference type="GO" id="GO:0008733">
    <property type="term" value="F:L-arabinose isomerase activity"/>
    <property type="evidence" value="ECO:0007669"/>
    <property type="project" value="UniProtKB-UniRule"/>
</dbReference>
<sequence length="503" mass="55487">MAKIANYELWFVTGSQHLYGPEVLKQVAADSTQIAKALDESAAIPAKVVFKPVLVSPESVSALVAEANNTPACIGLVMWCHTFSPSKMWINGLKELKKPAVHLHTQFNRDIPWGSIDMDFMNLNQAAHGDREHGFIWTRLRLNRKVVVGYWQEQAVQEKIGSFARAAAAWASWQGAKFARFGDNMREVAVTEGDKVSAQFKFGYSVNYHPVGDLVKVINAISDKEVDQLVAEYEAVYDVSSDLRSTGSRAKFVREQARIELGLRAFLKEGNFKGFTNTFEDLWGLEQLPGLAVQRLMADGYGFGAEGDWKTSALVQAVKVMATGLKGGTSFMEDYTYHLDPANKLVLGAHMLEVCPSIAAEKPKLEVHPLGIGGKMDPARLVFTTPAGPAVGASLIDLGNRFRLLVNDLEVVTPPHAMPKLPVAQAMWKPLPSLEESCACWIYAGGAHHTAFSQAVGSEVLEDFARIADIEFVSINAKTDVSEFQKELRFNEVYYAMNRGWTI</sequence>
<dbReference type="EMBL" id="JAASRM010000001">
    <property type="protein sequence ID" value="NIK88384.1"/>
    <property type="molecule type" value="Genomic_DNA"/>
</dbReference>
<protein>
    <recommendedName>
        <fullName evidence="6">L-arabinose isomerase</fullName>
        <ecNumber evidence="6">5.3.1.4</ecNumber>
    </recommendedName>
</protein>
<comment type="cofactor">
    <cofactor evidence="6">
        <name>Mn(2+)</name>
        <dbReference type="ChEBI" id="CHEBI:29035"/>
    </cofactor>
    <text evidence="6">Binds 1 Mn(2+) ion per subunit.</text>
</comment>
<feature type="binding site" evidence="6">
    <location>
        <position position="306"/>
    </location>
    <ligand>
        <name>Mn(2+)</name>
        <dbReference type="ChEBI" id="CHEBI:29035"/>
    </ligand>
</feature>
<evidence type="ECO:0000256" key="2">
    <source>
        <dbReference type="ARBA" id="ARBA00022935"/>
    </source>
</evidence>
<comment type="pathway">
    <text evidence="6">Carbohydrate degradation; L-arabinose degradation via L-ribulose; D-xylulose 5-phosphate from L-arabinose (bacterial route): step 1/3.</text>
</comment>
<dbReference type="Proteomes" id="UP000570514">
    <property type="component" value="Unassembled WGS sequence"/>
</dbReference>
<accession>A0A846MXR5</accession>
<dbReference type="InterPro" id="IPR003762">
    <property type="entry name" value="Lara_isomerase"/>
</dbReference>
<dbReference type="NCBIfam" id="NF002795">
    <property type="entry name" value="PRK02929.1"/>
    <property type="match status" value="1"/>
</dbReference>
<dbReference type="EC" id="5.3.1.4" evidence="6"/>
<dbReference type="SUPFAM" id="SSF53743">
    <property type="entry name" value="FucI/AraA N-terminal and middle domains"/>
    <property type="match status" value="1"/>
</dbReference>
<comment type="similarity">
    <text evidence="6">Belongs to the arabinose isomerase family.</text>
</comment>
<organism evidence="10 11">
    <name type="scientific">Rhizomicrobium palustre</name>
    <dbReference type="NCBI Taxonomy" id="189966"/>
    <lineage>
        <taxon>Bacteria</taxon>
        <taxon>Pseudomonadati</taxon>
        <taxon>Pseudomonadota</taxon>
        <taxon>Alphaproteobacteria</taxon>
        <taxon>Micropepsales</taxon>
        <taxon>Micropepsaceae</taxon>
        <taxon>Rhizomicrobium</taxon>
    </lineage>
</organism>
<dbReference type="Gene3D" id="3.40.50.10940">
    <property type="match status" value="1"/>
</dbReference>
<dbReference type="InterPro" id="IPR055389">
    <property type="entry name" value="AraA_N"/>
</dbReference>
<dbReference type="GO" id="GO:0005829">
    <property type="term" value="C:cytosol"/>
    <property type="evidence" value="ECO:0007669"/>
    <property type="project" value="TreeGrafter"/>
</dbReference>
<dbReference type="InterPro" id="IPR024664">
    <property type="entry name" value="Ara_Isoase_C"/>
</dbReference>
<keyword evidence="3 6" id="KW-0464">Manganese</keyword>
<proteinExistence type="inferred from homology"/>
<reference evidence="10 11" key="1">
    <citation type="submission" date="2020-03" db="EMBL/GenBank/DDBJ databases">
        <title>Genomic Encyclopedia of Type Strains, Phase IV (KMG-IV): sequencing the most valuable type-strain genomes for metagenomic binning, comparative biology and taxonomic classification.</title>
        <authorList>
            <person name="Goeker M."/>
        </authorList>
    </citation>
    <scope>NUCLEOTIDE SEQUENCE [LARGE SCALE GENOMIC DNA]</scope>
    <source>
        <strain evidence="10 11">DSM 19867</strain>
    </source>
</reference>
<keyword evidence="11" id="KW-1185">Reference proteome</keyword>
<dbReference type="Pfam" id="PF24856">
    <property type="entry name" value="AraA_central"/>
    <property type="match status" value="1"/>
</dbReference>
<evidence type="ECO:0000256" key="6">
    <source>
        <dbReference type="HAMAP-Rule" id="MF_00519"/>
    </source>
</evidence>
<dbReference type="PANTHER" id="PTHR38464">
    <property type="entry name" value="L-ARABINOSE ISOMERASE"/>
    <property type="match status" value="1"/>
</dbReference>
<dbReference type="CDD" id="cd03557">
    <property type="entry name" value="L-arabinose_isomerase"/>
    <property type="match status" value="1"/>
</dbReference>
<evidence type="ECO:0000256" key="5">
    <source>
        <dbReference type="ARBA" id="ARBA00023277"/>
    </source>
</evidence>
<evidence type="ECO:0000256" key="3">
    <source>
        <dbReference type="ARBA" id="ARBA00023211"/>
    </source>
</evidence>
<dbReference type="InterPro" id="IPR009015">
    <property type="entry name" value="Fucose_isomerase_N/cen_sf"/>
</dbReference>
<feature type="binding site" evidence="6">
    <location>
        <position position="449"/>
    </location>
    <ligand>
        <name>Mn(2+)</name>
        <dbReference type="ChEBI" id="CHEBI:29035"/>
    </ligand>
</feature>
<dbReference type="RefSeq" id="WP_167082566.1">
    <property type="nucleotide sequence ID" value="NZ_BAAADC010000001.1"/>
</dbReference>
<feature type="domain" description="L-arabinose isomerase N-terminal" evidence="7">
    <location>
        <begin position="7"/>
        <end position="173"/>
    </location>
</feature>
<dbReference type="InterPro" id="IPR055390">
    <property type="entry name" value="AraA_central"/>
</dbReference>
<dbReference type="GO" id="GO:0019569">
    <property type="term" value="P:L-arabinose catabolic process to D-xylulose 5-phosphate"/>
    <property type="evidence" value="ECO:0007669"/>
    <property type="project" value="UniProtKB-UniRule"/>
</dbReference>
<evidence type="ECO:0000259" key="8">
    <source>
        <dbReference type="Pfam" id="PF11762"/>
    </source>
</evidence>
<evidence type="ECO:0000259" key="7">
    <source>
        <dbReference type="Pfam" id="PF02610"/>
    </source>
</evidence>